<evidence type="ECO:0000313" key="1">
    <source>
        <dbReference type="EMBL" id="RAW29566.1"/>
    </source>
</evidence>
<comment type="caution">
    <text evidence="1">The sequence shown here is derived from an EMBL/GenBank/DDBJ whole genome shotgun (WGS) entry which is preliminary data.</text>
</comment>
<accession>A0A329S124</accession>
<dbReference type="OrthoDB" id="117560at2759"/>
<organism evidence="1 2">
    <name type="scientific">Phytophthora cactorum</name>
    <dbReference type="NCBI Taxonomy" id="29920"/>
    <lineage>
        <taxon>Eukaryota</taxon>
        <taxon>Sar</taxon>
        <taxon>Stramenopiles</taxon>
        <taxon>Oomycota</taxon>
        <taxon>Peronosporomycetes</taxon>
        <taxon>Peronosporales</taxon>
        <taxon>Peronosporaceae</taxon>
        <taxon>Phytophthora</taxon>
    </lineage>
</organism>
<proteinExistence type="predicted"/>
<name>A0A329S124_9STRA</name>
<sequence length="96" mass="10971">MIMWARERIMEFCDKRLEVPLHCDNQSAIAVVACNGNTSRVRRMAKHARCVHKGLGPAEFERQRARLNTEDVSEAWVMVEASPDVQDDGDVEMQEV</sequence>
<dbReference type="EMBL" id="MJFZ01000420">
    <property type="protein sequence ID" value="RAW29566.1"/>
    <property type="molecule type" value="Genomic_DNA"/>
</dbReference>
<dbReference type="AlphaFoldDB" id="A0A329S124"/>
<gene>
    <name evidence="1" type="ORF">PC110_g14076</name>
</gene>
<dbReference type="VEuPathDB" id="FungiDB:PC110_g14076"/>
<evidence type="ECO:0000313" key="2">
    <source>
        <dbReference type="Proteomes" id="UP000251314"/>
    </source>
</evidence>
<protein>
    <submittedName>
        <fullName evidence="1">Uncharacterized protein</fullName>
    </submittedName>
</protein>
<reference evidence="1 2" key="1">
    <citation type="submission" date="2018-01" db="EMBL/GenBank/DDBJ databases">
        <title>Draft genome of the strawberry crown rot pathogen Phytophthora cactorum.</title>
        <authorList>
            <person name="Armitage A.D."/>
            <person name="Lysoe E."/>
            <person name="Nellist C.F."/>
            <person name="Harrison R.J."/>
            <person name="Brurberg M.B."/>
        </authorList>
    </citation>
    <scope>NUCLEOTIDE SEQUENCE [LARGE SCALE GENOMIC DNA]</scope>
    <source>
        <strain evidence="1 2">10300</strain>
    </source>
</reference>
<keyword evidence="2" id="KW-1185">Reference proteome</keyword>
<dbReference type="Proteomes" id="UP000251314">
    <property type="component" value="Unassembled WGS sequence"/>
</dbReference>